<dbReference type="InterPro" id="IPR036736">
    <property type="entry name" value="ACP-like_sf"/>
</dbReference>
<reference evidence="6 7" key="1">
    <citation type="submission" date="2023-01" db="EMBL/GenBank/DDBJ databases">
        <title>Analysis of 21 Apiospora genomes using comparative genomics revels a genus with tremendous synthesis potential of carbohydrate active enzymes and secondary metabolites.</title>
        <authorList>
            <person name="Sorensen T."/>
        </authorList>
    </citation>
    <scope>NUCLEOTIDE SEQUENCE [LARGE SCALE GENOMIC DNA]</scope>
    <source>
        <strain evidence="6 7">CBS 117206</strain>
    </source>
</reference>
<dbReference type="SUPFAM" id="SSF52777">
    <property type="entry name" value="CoA-dependent acyltransferases"/>
    <property type="match status" value="2"/>
</dbReference>
<name>A0AAW0R9S9_9PEZI</name>
<dbReference type="GO" id="GO:0031177">
    <property type="term" value="F:phosphopantetheine binding"/>
    <property type="evidence" value="ECO:0007669"/>
    <property type="project" value="TreeGrafter"/>
</dbReference>
<dbReference type="InterPro" id="IPR023213">
    <property type="entry name" value="CAT-like_dom_sf"/>
</dbReference>
<dbReference type="GO" id="GO:0043041">
    <property type="term" value="P:amino acid activation for nonribosomal peptide biosynthetic process"/>
    <property type="evidence" value="ECO:0007669"/>
    <property type="project" value="TreeGrafter"/>
</dbReference>
<gene>
    <name evidence="6" type="ORF">PG999_003024</name>
</gene>
<dbReference type="PROSITE" id="PS50075">
    <property type="entry name" value="CARRIER"/>
    <property type="match status" value="1"/>
</dbReference>
<keyword evidence="7" id="KW-1185">Reference proteome</keyword>
<keyword evidence="2" id="KW-0597">Phosphoprotein</keyword>
<keyword evidence="3" id="KW-0436">Ligase</keyword>
<evidence type="ECO:0000313" key="7">
    <source>
        <dbReference type="Proteomes" id="UP001392437"/>
    </source>
</evidence>
<dbReference type="InterPro" id="IPR009081">
    <property type="entry name" value="PP-bd_ACP"/>
</dbReference>
<dbReference type="InterPro" id="IPR006162">
    <property type="entry name" value="Ppantetheine_attach_site"/>
</dbReference>
<dbReference type="InterPro" id="IPR001242">
    <property type="entry name" value="Condensation_dom"/>
</dbReference>
<dbReference type="Pfam" id="PF00550">
    <property type="entry name" value="PP-binding"/>
    <property type="match status" value="1"/>
</dbReference>
<dbReference type="FunFam" id="1.10.1200.10:FF:000005">
    <property type="entry name" value="Nonribosomal peptide synthetase 1"/>
    <property type="match status" value="1"/>
</dbReference>
<dbReference type="Gene3D" id="3.30.559.10">
    <property type="entry name" value="Chloramphenicol acetyltransferase-like domain"/>
    <property type="match status" value="2"/>
</dbReference>
<evidence type="ECO:0000256" key="4">
    <source>
        <dbReference type="SAM" id="MobiDB-lite"/>
    </source>
</evidence>
<sequence length="713" mass="79013">MHAEKNSTGAHGGADMPPAQQEASSSEAVENPTFVPFSLLDPAVDADALIQDHGIDPGKTVDIFPCTPLQEGLFSLSLKQPGKFVMQKILNLSPDLNIKAFRDAWEAVCWDTPILRTRIIHDEATMGFLQVVVQEGVPWHEATDLGSYLEADQGRPMGIGQPLVRFGLVKNEEDVYVSFVWSIHHALYDGWSLRLTEALVSQVYSGRESPVNLAPPFQYFLKHIEDARTADADAFWKSTLDGCEGTVFPAARPSLQPAADTLVEHRILFPRLDTKSTDDTMGTWRFDSELHRYNSHPLLLDVELGSQEIIARASFDSRFIAQDGLRKLLSRLDRVLQQLTRADPGLTLAEVQMLDDAELTQLWDWNSVVPEPSKLSIAEIFQQVAQTYPSRPAICAWDGQLTYDELDKLSTALAAQLVHLGASRDEFIPLFFAKSMWASVAMLAVVKSGAAFCLVDPSLPSQRLDSIIQQIKPSLLLAGAENEHQGSELSFFGPDGTERVFPLASTGKLDRKALQAFGASFSAQEVSNSRADLTISKEVASTETEKEMQQIWAQVLEIEFSTIGLHDSLFSLGGDSIDAMKVVSRARRSGLALAVADIFQQRSLKQVAQVCTKVAHRPARIVTPYSLLSDVSDPRELEQYIAEQCQLSLTEIEDAYPCTALQEGLLTLTSRQQDGEYTLQATMELEPTIDLQRFQDAWEHVSESLNVLRTRIV</sequence>
<feature type="domain" description="Carrier" evidence="5">
    <location>
        <begin position="539"/>
        <end position="615"/>
    </location>
</feature>
<dbReference type="Gene3D" id="3.30.559.30">
    <property type="entry name" value="Nonribosomal peptide synthetase, condensation domain"/>
    <property type="match status" value="2"/>
</dbReference>
<organism evidence="6 7">
    <name type="scientific">Apiospora kogelbergensis</name>
    <dbReference type="NCBI Taxonomy" id="1337665"/>
    <lineage>
        <taxon>Eukaryota</taxon>
        <taxon>Fungi</taxon>
        <taxon>Dikarya</taxon>
        <taxon>Ascomycota</taxon>
        <taxon>Pezizomycotina</taxon>
        <taxon>Sordariomycetes</taxon>
        <taxon>Xylariomycetidae</taxon>
        <taxon>Amphisphaeriales</taxon>
        <taxon>Apiosporaceae</taxon>
        <taxon>Apiospora</taxon>
    </lineage>
</organism>
<dbReference type="Gene3D" id="3.40.50.12780">
    <property type="entry name" value="N-terminal domain of ligase-like"/>
    <property type="match status" value="1"/>
</dbReference>
<comment type="caution">
    <text evidence="6">The sequence shown here is derived from an EMBL/GenBank/DDBJ whole genome shotgun (WGS) entry which is preliminary data.</text>
</comment>
<dbReference type="SUPFAM" id="SSF47336">
    <property type="entry name" value="ACP-like"/>
    <property type="match status" value="1"/>
</dbReference>
<dbReference type="GO" id="GO:0016874">
    <property type="term" value="F:ligase activity"/>
    <property type="evidence" value="ECO:0007669"/>
    <property type="project" value="UniProtKB-KW"/>
</dbReference>
<dbReference type="Proteomes" id="UP001392437">
    <property type="component" value="Unassembled WGS sequence"/>
</dbReference>
<dbReference type="Gene3D" id="1.10.1200.10">
    <property type="entry name" value="ACP-like"/>
    <property type="match status" value="1"/>
</dbReference>
<dbReference type="GO" id="GO:0005737">
    <property type="term" value="C:cytoplasm"/>
    <property type="evidence" value="ECO:0007669"/>
    <property type="project" value="TreeGrafter"/>
</dbReference>
<protein>
    <submittedName>
        <fullName evidence="6">Amino acid adenylation</fullName>
    </submittedName>
</protein>
<accession>A0AAW0R9S9</accession>
<proteinExistence type="predicted"/>
<dbReference type="AlphaFoldDB" id="A0AAW0R9S9"/>
<dbReference type="EMBL" id="JAQQWP010000002">
    <property type="protein sequence ID" value="KAK8130644.1"/>
    <property type="molecule type" value="Genomic_DNA"/>
</dbReference>
<dbReference type="InterPro" id="IPR042099">
    <property type="entry name" value="ANL_N_sf"/>
</dbReference>
<dbReference type="InterPro" id="IPR000873">
    <property type="entry name" value="AMP-dep_synth/lig_dom"/>
</dbReference>
<dbReference type="PROSITE" id="PS00012">
    <property type="entry name" value="PHOSPHOPANTETHEINE"/>
    <property type="match status" value="1"/>
</dbReference>
<dbReference type="SUPFAM" id="SSF56801">
    <property type="entry name" value="Acetyl-CoA synthetase-like"/>
    <property type="match status" value="1"/>
</dbReference>
<keyword evidence="1" id="KW-0596">Phosphopantetheine</keyword>
<dbReference type="PANTHER" id="PTHR45527:SF16">
    <property type="entry name" value="NONRIBOSOMAL PEPTIDE SYNTHASE ATNA-RELATED"/>
    <property type="match status" value="1"/>
</dbReference>
<evidence type="ECO:0000259" key="5">
    <source>
        <dbReference type="PROSITE" id="PS50075"/>
    </source>
</evidence>
<feature type="region of interest" description="Disordered" evidence="4">
    <location>
        <begin position="1"/>
        <end position="28"/>
    </location>
</feature>
<evidence type="ECO:0000256" key="2">
    <source>
        <dbReference type="ARBA" id="ARBA00022553"/>
    </source>
</evidence>
<evidence type="ECO:0000256" key="1">
    <source>
        <dbReference type="ARBA" id="ARBA00022450"/>
    </source>
</evidence>
<dbReference type="Pfam" id="PF00668">
    <property type="entry name" value="Condensation"/>
    <property type="match status" value="1"/>
</dbReference>
<evidence type="ECO:0000313" key="6">
    <source>
        <dbReference type="EMBL" id="KAK8130644.1"/>
    </source>
</evidence>
<dbReference type="GO" id="GO:0044550">
    <property type="term" value="P:secondary metabolite biosynthetic process"/>
    <property type="evidence" value="ECO:0007669"/>
    <property type="project" value="TreeGrafter"/>
</dbReference>
<dbReference type="Pfam" id="PF00501">
    <property type="entry name" value="AMP-binding"/>
    <property type="match status" value="1"/>
</dbReference>
<evidence type="ECO:0000256" key="3">
    <source>
        <dbReference type="ARBA" id="ARBA00022598"/>
    </source>
</evidence>
<dbReference type="PANTHER" id="PTHR45527">
    <property type="entry name" value="NONRIBOSOMAL PEPTIDE SYNTHETASE"/>
    <property type="match status" value="1"/>
</dbReference>